<dbReference type="Proteomes" id="UP000182858">
    <property type="component" value="Chromosome I"/>
</dbReference>
<sequence length="322" mass="34469">MKLSNQPFLPHLASTAQPQTPGTSAVLIKGNGASVQEHSNTEHGSQRARVFSPEYPMASDQDIHIRDTRALRRASPLKPLKPKAAKPTPQSRPAPRPVPKPAIKPTPQGAATGTRAATSSAKAISDLHNKHAFAPLSSELAASARSSFVSSATSNLINIPFSVGQHMVSKAILERIDAQAKMPGAEKKNADGTTTSVDPSATQQQKIEARLTDNEIKVELMTNTILSINEGPNAQAVGKRPDAPTDTNGRLTGLETTMTAVEAQMKDAGKRYGLIYTPYVAPTSADVPSAESRLDEIEKRHAHMNKMLKRLVRNAEADTEDA</sequence>
<reference evidence="2 3" key="1">
    <citation type="submission" date="2016-10" db="EMBL/GenBank/DDBJ databases">
        <authorList>
            <person name="Varghese N."/>
            <person name="Submissions S."/>
        </authorList>
    </citation>
    <scope>NUCLEOTIDE SEQUENCE [LARGE SCALE GENOMIC DNA]</scope>
    <source>
        <strain evidence="2 3">DSM 17835</strain>
    </source>
</reference>
<feature type="region of interest" description="Disordered" evidence="1">
    <location>
        <begin position="181"/>
        <end position="205"/>
    </location>
</feature>
<evidence type="ECO:0000313" key="2">
    <source>
        <dbReference type="EMBL" id="SDG03514.1"/>
    </source>
</evidence>
<proteinExistence type="predicted"/>
<evidence type="ECO:0008006" key="4">
    <source>
        <dbReference type="Google" id="ProtNLM"/>
    </source>
</evidence>
<name>A0ABY0NSM5_9PSED</name>
<evidence type="ECO:0000313" key="3">
    <source>
        <dbReference type="Proteomes" id="UP000182858"/>
    </source>
</evidence>
<gene>
    <name evidence="2" type="ORF">SAMN05216591_4734</name>
</gene>
<dbReference type="RefSeq" id="WP_231998104.1">
    <property type="nucleotide sequence ID" value="NZ_JARIXU010000008.1"/>
</dbReference>
<evidence type="ECO:0000256" key="1">
    <source>
        <dbReference type="SAM" id="MobiDB-lite"/>
    </source>
</evidence>
<feature type="compositionally biased region" description="Basic and acidic residues" evidence="1">
    <location>
        <begin position="181"/>
        <end position="190"/>
    </location>
</feature>
<feature type="compositionally biased region" description="Polar residues" evidence="1">
    <location>
        <begin position="191"/>
        <end position="205"/>
    </location>
</feature>
<organism evidence="2 3">
    <name type="scientific">Pseudomonas extremaustralis</name>
    <dbReference type="NCBI Taxonomy" id="359110"/>
    <lineage>
        <taxon>Bacteria</taxon>
        <taxon>Pseudomonadati</taxon>
        <taxon>Pseudomonadota</taxon>
        <taxon>Gammaproteobacteria</taxon>
        <taxon>Pseudomonadales</taxon>
        <taxon>Pseudomonadaceae</taxon>
        <taxon>Pseudomonas</taxon>
    </lineage>
</organism>
<feature type="compositionally biased region" description="Polar residues" evidence="1">
    <location>
        <begin position="14"/>
        <end position="23"/>
    </location>
</feature>
<feature type="compositionally biased region" description="Basic and acidic residues" evidence="1">
    <location>
        <begin position="61"/>
        <end position="70"/>
    </location>
</feature>
<keyword evidence="3" id="KW-1185">Reference proteome</keyword>
<feature type="compositionally biased region" description="Low complexity" evidence="1">
    <location>
        <begin position="109"/>
        <end position="122"/>
    </location>
</feature>
<accession>A0ABY0NSM5</accession>
<feature type="compositionally biased region" description="Pro residues" evidence="1">
    <location>
        <begin position="90"/>
        <end position="104"/>
    </location>
</feature>
<dbReference type="EMBL" id="LT629689">
    <property type="protein sequence ID" value="SDG03514.1"/>
    <property type="molecule type" value="Genomic_DNA"/>
</dbReference>
<feature type="region of interest" description="Disordered" evidence="1">
    <location>
        <begin position="1"/>
        <end position="122"/>
    </location>
</feature>
<protein>
    <recommendedName>
        <fullName evidence="4">Type III secretion effector protein</fullName>
    </recommendedName>
</protein>
<dbReference type="GeneID" id="78557745"/>